<dbReference type="InterPro" id="IPR052019">
    <property type="entry name" value="F420H2_bilvrd_red/Heme_oxyg"/>
</dbReference>
<dbReference type="EMBL" id="VFPA01000005">
    <property type="protein sequence ID" value="TQM03803.1"/>
    <property type="molecule type" value="Genomic_DNA"/>
</dbReference>
<name>A0A543D392_9PSEU</name>
<dbReference type="Proteomes" id="UP000315677">
    <property type="component" value="Unassembled WGS sequence"/>
</dbReference>
<dbReference type="InterPro" id="IPR012349">
    <property type="entry name" value="Split_barrel_FMN-bd"/>
</dbReference>
<dbReference type="GO" id="GO:0016627">
    <property type="term" value="F:oxidoreductase activity, acting on the CH-CH group of donors"/>
    <property type="evidence" value="ECO:0007669"/>
    <property type="project" value="TreeGrafter"/>
</dbReference>
<dbReference type="RefSeq" id="WP_142060716.1">
    <property type="nucleotide sequence ID" value="NZ_VFPA01000005.1"/>
</dbReference>
<evidence type="ECO:0000313" key="3">
    <source>
        <dbReference type="EMBL" id="TQM03803.1"/>
    </source>
</evidence>
<dbReference type="GO" id="GO:0005829">
    <property type="term" value="C:cytosol"/>
    <property type="evidence" value="ECO:0007669"/>
    <property type="project" value="TreeGrafter"/>
</dbReference>
<dbReference type="GO" id="GO:0070967">
    <property type="term" value="F:coenzyme F420 binding"/>
    <property type="evidence" value="ECO:0007669"/>
    <property type="project" value="TreeGrafter"/>
</dbReference>
<evidence type="ECO:0000259" key="2">
    <source>
        <dbReference type="Pfam" id="PF01243"/>
    </source>
</evidence>
<dbReference type="NCBIfam" id="TIGR04023">
    <property type="entry name" value="PPOX_MSMEG_5819"/>
    <property type="match status" value="1"/>
</dbReference>
<sequence>MTTTTAVFTAAELAYLRGQRLARLATLGPDGAPQVRPVGFLVDAATGAIDIPGLDNPSTQKWRNVLRDGRVSLVVDDVVPQPWQPRALEVRGVAEALPDVLHEGAFPGVRPGVIRIHPRRILAFGLDDPDSPGNRDVPAA</sequence>
<dbReference type="Pfam" id="PF01243">
    <property type="entry name" value="PNPOx_N"/>
    <property type="match status" value="1"/>
</dbReference>
<dbReference type="InterPro" id="IPR011576">
    <property type="entry name" value="Pyridox_Oxase_N"/>
</dbReference>
<dbReference type="AlphaFoldDB" id="A0A543D392"/>
<dbReference type="PANTHER" id="PTHR35176">
    <property type="entry name" value="HEME OXYGENASE HI_0854-RELATED"/>
    <property type="match status" value="1"/>
</dbReference>
<dbReference type="SUPFAM" id="SSF50475">
    <property type="entry name" value="FMN-binding split barrel"/>
    <property type="match status" value="1"/>
</dbReference>
<evidence type="ECO:0000313" key="4">
    <source>
        <dbReference type="Proteomes" id="UP000315677"/>
    </source>
</evidence>
<proteinExistence type="predicted"/>
<feature type="domain" description="Pyridoxamine 5'-phosphate oxidase N-terminal" evidence="2">
    <location>
        <begin position="11"/>
        <end position="103"/>
    </location>
</feature>
<organism evidence="3 4">
    <name type="scientific">Pseudonocardia kunmingensis</name>
    <dbReference type="NCBI Taxonomy" id="630975"/>
    <lineage>
        <taxon>Bacteria</taxon>
        <taxon>Bacillati</taxon>
        <taxon>Actinomycetota</taxon>
        <taxon>Actinomycetes</taxon>
        <taxon>Pseudonocardiales</taxon>
        <taxon>Pseudonocardiaceae</taxon>
        <taxon>Pseudonocardia</taxon>
    </lineage>
</organism>
<dbReference type="PANTHER" id="PTHR35176:SF6">
    <property type="entry name" value="HEME OXYGENASE HI_0854-RELATED"/>
    <property type="match status" value="1"/>
</dbReference>
<dbReference type="OrthoDB" id="3693562at2"/>
<keyword evidence="4" id="KW-1185">Reference proteome</keyword>
<reference evidence="3 4" key="1">
    <citation type="submission" date="2019-06" db="EMBL/GenBank/DDBJ databases">
        <title>Sequencing the genomes of 1000 actinobacteria strains.</title>
        <authorList>
            <person name="Klenk H.-P."/>
        </authorList>
    </citation>
    <scope>NUCLEOTIDE SEQUENCE [LARGE SCALE GENOMIC DNA]</scope>
    <source>
        <strain evidence="3 4">DSM 45301</strain>
    </source>
</reference>
<gene>
    <name evidence="3" type="ORF">FB558_6828</name>
</gene>
<protein>
    <submittedName>
        <fullName evidence="3">Pyridoxamine 5'-phosphate oxidase family protein</fullName>
    </submittedName>
</protein>
<dbReference type="InterPro" id="IPR024031">
    <property type="entry name" value="MSMEG_5819/OxyR"/>
</dbReference>
<keyword evidence="1" id="KW-0560">Oxidoreductase</keyword>
<accession>A0A543D392</accession>
<dbReference type="Gene3D" id="2.30.110.10">
    <property type="entry name" value="Electron Transport, Fmn-binding Protein, Chain A"/>
    <property type="match status" value="1"/>
</dbReference>
<evidence type="ECO:0000256" key="1">
    <source>
        <dbReference type="ARBA" id="ARBA00023002"/>
    </source>
</evidence>
<comment type="caution">
    <text evidence="3">The sequence shown here is derived from an EMBL/GenBank/DDBJ whole genome shotgun (WGS) entry which is preliminary data.</text>
</comment>